<name>A0A2G9IA12_9LAMI</name>
<organism evidence="5 6">
    <name type="scientific">Handroanthus impetiginosus</name>
    <dbReference type="NCBI Taxonomy" id="429701"/>
    <lineage>
        <taxon>Eukaryota</taxon>
        <taxon>Viridiplantae</taxon>
        <taxon>Streptophyta</taxon>
        <taxon>Embryophyta</taxon>
        <taxon>Tracheophyta</taxon>
        <taxon>Spermatophyta</taxon>
        <taxon>Magnoliopsida</taxon>
        <taxon>eudicotyledons</taxon>
        <taxon>Gunneridae</taxon>
        <taxon>Pentapetalae</taxon>
        <taxon>asterids</taxon>
        <taxon>lamiids</taxon>
        <taxon>Lamiales</taxon>
        <taxon>Bignoniaceae</taxon>
        <taxon>Crescentiina</taxon>
        <taxon>Tabebuia alliance</taxon>
        <taxon>Handroanthus</taxon>
    </lineage>
</organism>
<sequence>MEIATIVALFVFGLLVSFTRYTLNAVFGQLSQQLRDSLEKHRD</sequence>
<gene>
    <name evidence="5" type="ORF">CDL12_00663</name>
</gene>
<dbReference type="InterPro" id="IPR003398">
    <property type="entry name" value="PSII_PsbN"/>
</dbReference>
<evidence type="ECO:0000313" key="6">
    <source>
        <dbReference type="Proteomes" id="UP000231279"/>
    </source>
</evidence>
<keyword evidence="3" id="KW-1133">Transmembrane helix</keyword>
<comment type="subcellular location">
    <subcellularLocation>
        <location evidence="1">Plastid membrane</location>
        <topology evidence="1">Single-pass membrane protein</topology>
    </subcellularLocation>
</comment>
<dbReference type="GO" id="GO:0042170">
    <property type="term" value="C:plastid membrane"/>
    <property type="evidence" value="ECO:0007669"/>
    <property type="project" value="UniProtKB-SubCell"/>
</dbReference>
<dbReference type="PANTHER" id="PTHR35326:SF3">
    <property type="entry name" value="PROTEIN PSBN"/>
    <property type="match status" value="1"/>
</dbReference>
<comment type="caution">
    <text evidence="5">The sequence shown here is derived from an EMBL/GenBank/DDBJ whole genome shotgun (WGS) entry which is preliminary data.</text>
</comment>
<protein>
    <submittedName>
        <fullName evidence="5">Uncharacterized protein</fullName>
    </submittedName>
</protein>
<dbReference type="Proteomes" id="UP000231279">
    <property type="component" value="Unassembled WGS sequence"/>
</dbReference>
<reference evidence="6" key="1">
    <citation type="journal article" date="2018" name="Gigascience">
        <title>Genome assembly of the Pink Ipe (Handroanthus impetiginosus, Bignoniaceae), a highly valued, ecologically keystone Neotropical timber forest tree.</title>
        <authorList>
            <person name="Silva-Junior O.B."/>
            <person name="Grattapaglia D."/>
            <person name="Novaes E."/>
            <person name="Collevatti R.G."/>
        </authorList>
    </citation>
    <scope>NUCLEOTIDE SEQUENCE [LARGE SCALE GENOMIC DNA]</scope>
    <source>
        <strain evidence="6">cv. UFG-1</strain>
    </source>
</reference>
<dbReference type="Pfam" id="PF02468">
    <property type="entry name" value="PsbN"/>
    <property type="match status" value="1"/>
</dbReference>
<keyword evidence="4" id="KW-0472">Membrane</keyword>
<dbReference type="AlphaFoldDB" id="A0A2G9IA12"/>
<accession>A0A2G9IA12</accession>
<evidence type="ECO:0000256" key="2">
    <source>
        <dbReference type="ARBA" id="ARBA00022692"/>
    </source>
</evidence>
<evidence type="ECO:0000256" key="1">
    <source>
        <dbReference type="ARBA" id="ARBA00004411"/>
    </source>
</evidence>
<dbReference type="PANTHER" id="PTHR35326">
    <property type="entry name" value="PROTEIN PSBN"/>
    <property type="match status" value="1"/>
</dbReference>
<dbReference type="OrthoDB" id="1860403at2759"/>
<keyword evidence="2" id="KW-0812">Transmembrane</keyword>
<dbReference type="GO" id="GO:0015979">
    <property type="term" value="P:photosynthesis"/>
    <property type="evidence" value="ECO:0007669"/>
    <property type="project" value="InterPro"/>
</dbReference>
<evidence type="ECO:0000256" key="3">
    <source>
        <dbReference type="ARBA" id="ARBA00022989"/>
    </source>
</evidence>
<proteinExistence type="predicted"/>
<dbReference type="EMBL" id="NKXS01000072">
    <property type="protein sequence ID" value="PIN26596.1"/>
    <property type="molecule type" value="Genomic_DNA"/>
</dbReference>
<evidence type="ECO:0000313" key="5">
    <source>
        <dbReference type="EMBL" id="PIN26596.1"/>
    </source>
</evidence>
<evidence type="ECO:0000256" key="4">
    <source>
        <dbReference type="ARBA" id="ARBA00023136"/>
    </source>
</evidence>
<keyword evidence="6" id="KW-1185">Reference proteome</keyword>